<proteinExistence type="predicted"/>
<dbReference type="RefSeq" id="NP_048731.1">
    <property type="nucleotide sequence ID" value="NC_000852.5"/>
</dbReference>
<reference evidence="1 2" key="2">
    <citation type="journal article" date="1995" name="Virology">
        <title>Analysis of 43 kb of the Chlorella virus PBCV-1 330-kb genome: map positions 45 to 88.</title>
        <authorList>
            <person name="Li Y."/>
            <person name="Lu Z."/>
            <person name="Burbank D.E."/>
            <person name="Kutish G.F."/>
            <person name="Rock D.L."/>
            <person name="Van Etten J.L."/>
        </authorList>
    </citation>
    <scope>NUCLEOTIDE SEQUENCE [LARGE SCALE GENOMIC DNA]</scope>
</reference>
<dbReference type="GeneID" id="918262"/>
<gene>
    <name evidence="1" type="primary">a374L</name>
</gene>
<evidence type="ECO:0000313" key="1">
    <source>
        <dbReference type="EMBL" id="AAC96742.1"/>
    </source>
</evidence>
<reference evidence="1 2" key="1">
    <citation type="journal article" date="1995" name="Virology">
        <title>Analysis of 45 kb of DNA located at the left end of the chlorella virus PBCV-1 genome.</title>
        <authorList>
            <person name="Lu Z."/>
            <person name="Li Y."/>
            <person name="Zhang Y."/>
            <person name="Kutish G.F."/>
            <person name="Rock D.L."/>
            <person name="Van Etten J.L."/>
        </authorList>
    </citation>
    <scope>NUCLEOTIDE SEQUENCE [LARGE SCALE GENOMIC DNA]</scope>
</reference>
<organismHost>
    <name type="scientific">Chlorella</name>
    <dbReference type="NCBI Taxonomy" id="3071"/>
</organismHost>
<dbReference type="EMBL" id="JF411744">
    <property type="protein sequence ID" value="AAC96742.1"/>
    <property type="molecule type" value="Genomic_DNA"/>
</dbReference>
<dbReference type="PIR" id="T17874">
    <property type="entry name" value="T17874"/>
</dbReference>
<keyword evidence="2" id="KW-1185">Reference proteome</keyword>
<evidence type="ECO:0000313" key="2">
    <source>
        <dbReference type="Proteomes" id="UP000000862"/>
    </source>
</evidence>
<organism evidence="1 2">
    <name type="scientific">Paramecium bursaria Chlorella virus 1</name>
    <name type="common">PBCV-1</name>
    <dbReference type="NCBI Taxonomy" id="10506"/>
    <lineage>
        <taxon>Viruses</taxon>
        <taxon>Varidnaviria</taxon>
        <taxon>Bamfordvirae</taxon>
        <taxon>Nucleocytoviricota</taxon>
        <taxon>Megaviricetes</taxon>
        <taxon>Algavirales</taxon>
        <taxon>Phycodnaviridae</taxon>
        <taxon>Chlorovirus</taxon>
        <taxon>Chlorovirus vanettense</taxon>
    </lineage>
</organism>
<reference evidence="1 2" key="4">
    <citation type="journal article" date="1996" name="Virology">
        <title>Analysis of 76 kb of the chlorella virus PBCV-1 330-kb genome: map positions 182 to 258.</title>
        <authorList>
            <person name="Kutish G.F."/>
            <person name="Li Y."/>
            <person name="Lu Z."/>
            <person name="Furuta M."/>
            <person name="Rock D.L."/>
            <person name="Van Etten J.L."/>
        </authorList>
    </citation>
    <scope>NUCLEOTIDE SEQUENCE [LARGE SCALE GENOMIC DNA]</scope>
</reference>
<dbReference type="KEGG" id="vg:918262"/>
<sequence length="87" mass="9593">MSVVLIEMSLLHVSITPILTHSVLLSPVPIVSGIRTDKRTFLLFASSFVFDTCSTQLNTSGFTIFMRNLFIAKYDSVSTNPGHEITS</sequence>
<reference evidence="1 2" key="6">
    <citation type="journal article" date="1999" name="Virology">
        <title>Chlorella virus PBCV-1 encodes a functional homospermidine synthase.</title>
        <authorList>
            <person name="Kaiser A."/>
            <person name="Vollmert M."/>
            <person name="Tholl D."/>
            <person name="Graves M.V."/>
            <person name="Gurnon J.R."/>
            <person name="Xing W."/>
            <person name="Lisec A.D."/>
            <person name="Nickerson K.W."/>
            <person name="Van Etten J.L."/>
        </authorList>
    </citation>
    <scope>NUCLEOTIDE SEQUENCE [LARGE SCALE GENOMIC DNA]</scope>
</reference>
<reference evidence="1 2" key="7">
    <citation type="journal article" date="2000" name="Virology">
        <title>Characterization of a beta-1,3-glucanase encoded by chlorella virus PBCV-1.</title>
        <authorList>
            <person name="Sun L."/>
            <person name="Gurnon J.R."/>
            <person name="Adams B.J."/>
            <person name="Graves M.V."/>
            <person name="Van Etten J.L."/>
        </authorList>
    </citation>
    <scope>NUCLEOTIDE SEQUENCE [LARGE SCALE GENOMIC DNA]</scope>
</reference>
<accession>Q98426</accession>
<reference evidence="1 2" key="5">
    <citation type="journal article" date="1997" name="Virology">
        <title>Analysis of 74 kb of DNA located at the right end of the 330-kb chlorella virus PBCV-1 genome.</title>
        <authorList>
            <person name="Li Y."/>
            <person name="Lu Z."/>
            <person name="Sun L."/>
            <person name="Ropp S."/>
            <person name="Kutish G.F."/>
            <person name="Rock D.L."/>
            <person name="Van Etten J.L."/>
        </authorList>
    </citation>
    <scope>NUCLEOTIDE SEQUENCE [LARGE SCALE GENOMIC DNA]</scope>
</reference>
<reference evidence="1 2" key="8">
    <citation type="journal article" date="2010" name="J. Virol.">
        <title>Microarray analysis of Paramecium bursaria chlorella virus 1 transcription.</title>
        <authorList>
            <person name="Yanai-Balser G.M."/>
            <person name="Duncan G.A."/>
            <person name="Eudy J.D."/>
            <person name="Wang D."/>
            <person name="Li X."/>
            <person name="Agarkova I.V."/>
            <person name="Dunigan D.D."/>
            <person name="Van Etten J.L."/>
        </authorList>
    </citation>
    <scope>NUCLEOTIDE SEQUENCE [LARGE SCALE GENOMIC DNA]</scope>
</reference>
<name>Q98426_PBCV1</name>
<dbReference type="Proteomes" id="UP000000862">
    <property type="component" value="Segment"/>
</dbReference>
<reference evidence="1 2" key="3">
    <citation type="journal article" date="1996" name="Virology">
        <title>Analysis of 94 kb of the chlorella virus PBCV-1 330-kb genome: map positions 88 to 182.</title>
        <authorList>
            <person name="Lu Z."/>
            <person name="Li Y."/>
            <person name="Que Q."/>
            <person name="Kutish G.F."/>
            <person name="Rock D.L."/>
            <person name="Van Etten J.L."/>
        </authorList>
    </citation>
    <scope>NUCLEOTIDE SEQUENCE [LARGE SCALE GENOMIC DNA]</scope>
</reference>
<protein>
    <submittedName>
        <fullName evidence="1">Uncharacterized protein</fullName>
    </submittedName>
</protein>